<dbReference type="Proteomes" id="UP000230646">
    <property type="component" value="Unassembled WGS sequence"/>
</dbReference>
<dbReference type="PROSITE" id="PS00801">
    <property type="entry name" value="TRANSKETOLASE_1"/>
    <property type="match status" value="1"/>
</dbReference>
<comment type="similarity">
    <text evidence="2">Belongs to the transketolase family.</text>
</comment>
<dbReference type="Proteomes" id="UP000228560">
    <property type="component" value="Unassembled WGS sequence"/>
</dbReference>
<keyword evidence="3" id="KW-0808">Transferase</keyword>
<evidence type="ECO:0000313" key="7">
    <source>
        <dbReference type="EMBL" id="OIP70133.1"/>
    </source>
</evidence>
<accession>A0A2M7PPF1</accession>
<reference evidence="7 10" key="1">
    <citation type="journal article" date="2016" name="Environ. Microbiol.">
        <title>Genomic resolution of a cold subsurface aquifer community provides metabolic insights for novel microbes adapted to high CO concentrations.</title>
        <authorList>
            <person name="Probst A.J."/>
            <person name="Castelle C.J."/>
            <person name="Singh A."/>
            <person name="Brown C.T."/>
            <person name="Anantharaman K."/>
            <person name="Sharon I."/>
            <person name="Hug L.A."/>
            <person name="Burstein D."/>
            <person name="Emerson J.B."/>
            <person name="Thomas B.C."/>
            <person name="Banfield J.F."/>
        </authorList>
    </citation>
    <scope>NUCLEOTIDE SEQUENCE [LARGE SCALE GENOMIC DNA]</scope>
    <source>
        <strain evidence="7">CG2_30_33_13</strain>
    </source>
</reference>
<proteinExistence type="inferred from homology"/>
<dbReference type="EMBL" id="PFKO01000252">
    <property type="protein sequence ID" value="PIY32187.1"/>
    <property type="molecule type" value="Genomic_DNA"/>
</dbReference>
<dbReference type="Pfam" id="PF00456">
    <property type="entry name" value="Transketolase_N"/>
    <property type="match status" value="1"/>
</dbReference>
<organism evidence="7 10">
    <name type="scientific">Candidatus Infernicultor aquiphilus</name>
    <dbReference type="NCBI Taxonomy" id="1805029"/>
    <lineage>
        <taxon>Bacteria</taxon>
        <taxon>Pseudomonadati</taxon>
        <taxon>Atribacterota</taxon>
        <taxon>Candidatus Phoenicimicrobiia</taxon>
        <taxon>Candidatus Pheonicimicrobiales</taxon>
        <taxon>Candidatus Phoenicimicrobiaceae</taxon>
        <taxon>Candidatus Infernicultor</taxon>
    </lineage>
</organism>
<dbReference type="Gene3D" id="3.40.50.970">
    <property type="match status" value="1"/>
</dbReference>
<evidence type="ECO:0000313" key="11">
    <source>
        <dbReference type="Proteomes" id="UP000228560"/>
    </source>
</evidence>
<accession>A0A1J5GBP5</accession>
<protein>
    <submittedName>
        <fullName evidence="7">Transketolase</fullName>
    </submittedName>
</protein>
<dbReference type="InterPro" id="IPR005474">
    <property type="entry name" value="Transketolase_N"/>
</dbReference>
<gene>
    <name evidence="7" type="ORF">AUK42_04460</name>
    <name evidence="9" type="ORF">CO097_04425</name>
    <name evidence="8" type="ORF">COZ07_06560</name>
</gene>
<name>A0A1J5GBP5_9BACT</name>
<dbReference type="AlphaFoldDB" id="A0A1J5GBP5"/>
<dbReference type="Proteomes" id="UP000182763">
    <property type="component" value="Unassembled WGS sequence"/>
</dbReference>
<evidence type="ECO:0000313" key="12">
    <source>
        <dbReference type="Proteomes" id="UP000230646"/>
    </source>
</evidence>
<evidence type="ECO:0000313" key="10">
    <source>
        <dbReference type="Proteomes" id="UP000182763"/>
    </source>
</evidence>
<accession>A0A2M8CCL6</accession>
<evidence type="ECO:0000256" key="1">
    <source>
        <dbReference type="ARBA" id="ARBA00001964"/>
    </source>
</evidence>
<evidence type="ECO:0000256" key="2">
    <source>
        <dbReference type="ARBA" id="ARBA00007131"/>
    </source>
</evidence>
<dbReference type="PANTHER" id="PTHR47514:SF1">
    <property type="entry name" value="TRANSKETOLASE N-TERMINAL SECTION-RELATED"/>
    <property type="match status" value="1"/>
</dbReference>
<dbReference type="CDD" id="cd02012">
    <property type="entry name" value="TPP_TK"/>
    <property type="match status" value="1"/>
</dbReference>
<evidence type="ECO:0000256" key="5">
    <source>
        <dbReference type="ARBA" id="ARBA00023052"/>
    </source>
</evidence>
<dbReference type="GO" id="GO:0046872">
    <property type="term" value="F:metal ion binding"/>
    <property type="evidence" value="ECO:0007669"/>
    <property type="project" value="UniProtKB-KW"/>
</dbReference>
<dbReference type="EMBL" id="PFTV01000106">
    <property type="protein sequence ID" value="PJB56804.1"/>
    <property type="molecule type" value="Genomic_DNA"/>
</dbReference>
<feature type="domain" description="Transketolase N-terminal" evidence="6">
    <location>
        <begin position="13"/>
        <end position="281"/>
    </location>
</feature>
<dbReference type="InterPro" id="IPR049557">
    <property type="entry name" value="Transketolase_CS"/>
</dbReference>
<evidence type="ECO:0000313" key="8">
    <source>
        <dbReference type="EMBL" id="PIY32187.1"/>
    </source>
</evidence>
<dbReference type="GO" id="GO:0016740">
    <property type="term" value="F:transferase activity"/>
    <property type="evidence" value="ECO:0007669"/>
    <property type="project" value="UniProtKB-KW"/>
</dbReference>
<dbReference type="PANTHER" id="PTHR47514">
    <property type="entry name" value="TRANSKETOLASE N-TERMINAL SECTION-RELATED"/>
    <property type="match status" value="1"/>
</dbReference>
<keyword evidence="5" id="KW-0786">Thiamine pyrophosphate</keyword>
<dbReference type="STRING" id="1805029.AUK42_04460"/>
<comment type="caution">
    <text evidence="7">The sequence shown here is derived from an EMBL/GenBank/DDBJ whole genome shotgun (WGS) entry which is preliminary data.</text>
</comment>
<evidence type="ECO:0000256" key="3">
    <source>
        <dbReference type="ARBA" id="ARBA00022679"/>
    </source>
</evidence>
<reference evidence="11 12" key="2">
    <citation type="submission" date="2017-09" db="EMBL/GenBank/DDBJ databases">
        <title>Depth-based differentiation of microbial function through sediment-hosted aquifers and enrichment of novel symbionts in the deep terrestrial subsurface.</title>
        <authorList>
            <person name="Probst A.J."/>
            <person name="Ladd B."/>
            <person name="Jarett J.K."/>
            <person name="Geller-Mcgrath D.E."/>
            <person name="Sieber C.M."/>
            <person name="Emerson J.B."/>
            <person name="Anantharaman K."/>
            <person name="Thomas B.C."/>
            <person name="Malmstrom R."/>
            <person name="Stieglmeier M."/>
            <person name="Klingl A."/>
            <person name="Woyke T."/>
            <person name="Ryan C.M."/>
            <person name="Banfield J.F."/>
        </authorList>
    </citation>
    <scope>NUCLEOTIDE SEQUENCE [LARGE SCALE GENOMIC DNA]</scope>
    <source>
        <strain evidence="8">CG_4_10_14_3_um_filter_34_13</strain>
        <strain evidence="9">CG_4_9_14_3_um_filter_33_16</strain>
    </source>
</reference>
<evidence type="ECO:0000256" key="4">
    <source>
        <dbReference type="ARBA" id="ARBA00022723"/>
    </source>
</evidence>
<dbReference type="EMBL" id="MNYY01000089">
    <property type="protein sequence ID" value="OIP70133.1"/>
    <property type="molecule type" value="Genomic_DNA"/>
</dbReference>
<comment type="cofactor">
    <cofactor evidence="1">
        <name>thiamine diphosphate</name>
        <dbReference type="ChEBI" id="CHEBI:58937"/>
    </cofactor>
</comment>
<evidence type="ECO:0000313" key="9">
    <source>
        <dbReference type="EMBL" id="PJB56804.1"/>
    </source>
</evidence>
<dbReference type="SUPFAM" id="SSF52518">
    <property type="entry name" value="Thiamin diphosphate-binding fold (THDP-binding)"/>
    <property type="match status" value="1"/>
</dbReference>
<keyword evidence="4" id="KW-0479">Metal-binding</keyword>
<evidence type="ECO:0000259" key="6">
    <source>
        <dbReference type="Pfam" id="PF00456"/>
    </source>
</evidence>
<sequence>MVFQERLIKNLEKKANIIRRYIVEMISNAEGGHIGGALSIADIMAVLYFHILKIDPENPEWEDRDRVVLSKGHASAAWYAALTERGYFPKEELLTFDHINSRLQGHPDMNKTPGVDMSSGSLGQGISVALGMALAARYLKKTYRTFVILGDGETQEGQVWEAAMVAANYNTDNLIAILDYNKLQLYGETNTIMNIEPVIEKWHIFGWNTIEINGHRINEIVQALEDAVKFEGKPTIVVAHTIKGKGVSFMENKVEWHSLAPTEEQAKQALKELGYSNEKGF</sequence>
<dbReference type="RefSeq" id="WP_406607799.1">
    <property type="nucleotide sequence ID" value="NZ_PFKO01000252.1"/>
</dbReference>
<dbReference type="InterPro" id="IPR029061">
    <property type="entry name" value="THDP-binding"/>
</dbReference>